<evidence type="ECO:0000256" key="3">
    <source>
        <dbReference type="ARBA" id="ARBA00022448"/>
    </source>
</evidence>
<dbReference type="NCBIfam" id="TIGR01625">
    <property type="entry name" value="YidE_YbjL_dupl"/>
    <property type="match status" value="1"/>
</dbReference>
<dbReference type="PANTHER" id="PTHR30445:SF3">
    <property type="entry name" value="TRANSPORT PROTEIN YIDE-RELATED"/>
    <property type="match status" value="1"/>
</dbReference>
<evidence type="ECO:0000256" key="5">
    <source>
        <dbReference type="ARBA" id="ARBA00022692"/>
    </source>
</evidence>
<keyword evidence="6 8" id="KW-1133">Transmembrane helix</keyword>
<feature type="transmembrane region" description="Helical" evidence="8">
    <location>
        <begin position="300"/>
        <end position="324"/>
    </location>
</feature>
<evidence type="ECO:0000256" key="4">
    <source>
        <dbReference type="ARBA" id="ARBA00022475"/>
    </source>
</evidence>
<feature type="transmembrane region" description="Helical" evidence="8">
    <location>
        <begin position="345"/>
        <end position="363"/>
    </location>
</feature>
<evidence type="ECO:0000256" key="2">
    <source>
        <dbReference type="ARBA" id="ARBA00009854"/>
    </source>
</evidence>
<feature type="transmembrane region" description="Helical" evidence="8">
    <location>
        <begin position="398"/>
        <end position="418"/>
    </location>
</feature>
<sequence>MSFDVRSWLMNPFILMFIAVITGMLFGKIKFGKFSFGTSGALFTGLPLGWYMMNYAKGISEDDKVYKAASTLVKDGVVSSSFFTLFLVLFVVAVGLLAAKDINVVLKKYGVKFIVLGFVITLMGAAATYGMARLSADANPYEVSGVYTGALTSSPGLAAAIETAKKHSTAEVAKFDTMTVEEKEKFLRILDKDIDPTTVSSLSDDQKTQFVKKAEASIGVGHAIGYPFGVLIVIIAMNFFPKIFRIDVKKEQEIFAREMAEAKAGKTGKEIPEVSFDMIAFVLACLFGFTIGLVKIDLSFIHLGNFSLGATGGALIGSLILGYIGKIGFINFRMNAKILGVIRELSLVFFLGIVGLRYGFAVVDALAGPGAYLGLVSLVVGVVAMMVGYLLGRYVFKINWIMLSGAICGGMTSTPGLGAAVEAAGSDDPAAGYGATYPFALLGMVIFTIVLHSLPM</sequence>
<keyword evidence="5 8" id="KW-0812">Transmembrane</keyword>
<gene>
    <name evidence="10" type="ORF">QE109_16310</name>
</gene>
<name>A0ABT6NHA5_9FIRM</name>
<comment type="similarity">
    <text evidence="2">Belongs to the AAE transporter (TC 2.A.81) family.</text>
</comment>
<dbReference type="Pfam" id="PF06826">
    <property type="entry name" value="Asp-Al_Ex"/>
    <property type="match status" value="2"/>
</dbReference>
<evidence type="ECO:0000256" key="8">
    <source>
        <dbReference type="SAM" id="Phobius"/>
    </source>
</evidence>
<feature type="transmembrane region" description="Helical" evidence="8">
    <location>
        <begin position="111"/>
        <end position="132"/>
    </location>
</feature>
<feature type="transmembrane region" description="Helical" evidence="8">
    <location>
        <begin position="369"/>
        <end position="391"/>
    </location>
</feature>
<dbReference type="EMBL" id="JARYZI010000015">
    <property type="protein sequence ID" value="MDH8679723.1"/>
    <property type="molecule type" value="Genomic_DNA"/>
</dbReference>
<feature type="domain" description="YidE/YbjL duplication" evidence="9">
    <location>
        <begin position="281"/>
        <end position="452"/>
    </location>
</feature>
<evidence type="ECO:0000256" key="6">
    <source>
        <dbReference type="ARBA" id="ARBA00022989"/>
    </source>
</evidence>
<evidence type="ECO:0000256" key="1">
    <source>
        <dbReference type="ARBA" id="ARBA00004651"/>
    </source>
</evidence>
<evidence type="ECO:0000259" key="9">
    <source>
        <dbReference type="Pfam" id="PF06826"/>
    </source>
</evidence>
<dbReference type="RefSeq" id="WP_281095618.1">
    <property type="nucleotide sequence ID" value="NZ_JARYZI010000015.1"/>
</dbReference>
<dbReference type="InterPro" id="IPR050144">
    <property type="entry name" value="AAE_transporter"/>
</dbReference>
<proteinExistence type="inferred from homology"/>
<keyword evidence="11" id="KW-1185">Reference proteome</keyword>
<feature type="transmembrane region" description="Helical" evidence="8">
    <location>
        <begin position="223"/>
        <end position="240"/>
    </location>
</feature>
<protein>
    <recommendedName>
        <fullName evidence="9">YidE/YbjL duplication domain-containing protein</fullName>
    </recommendedName>
</protein>
<feature type="domain" description="YidE/YbjL duplication" evidence="9">
    <location>
        <begin position="16"/>
        <end position="240"/>
    </location>
</feature>
<comment type="subcellular location">
    <subcellularLocation>
        <location evidence="1">Cell membrane</location>
        <topology evidence="1">Multi-pass membrane protein</topology>
    </subcellularLocation>
</comment>
<reference evidence="10 11" key="1">
    <citation type="submission" date="2023-04" db="EMBL/GenBank/DDBJ databases">
        <title>Fusibacter bizertensis strain WBS, isolated from littoral bottom sediments of the Arctic seas - biochemical and genomic analysis.</title>
        <authorList>
            <person name="Brioukhanov A.L."/>
        </authorList>
    </citation>
    <scope>NUCLEOTIDE SEQUENCE [LARGE SCALE GENOMIC DNA]</scope>
    <source>
        <strain evidence="10 11">WBS</strain>
    </source>
</reference>
<keyword evidence="3" id="KW-0813">Transport</keyword>
<evidence type="ECO:0000256" key="7">
    <source>
        <dbReference type="ARBA" id="ARBA00023136"/>
    </source>
</evidence>
<dbReference type="PANTHER" id="PTHR30445">
    <property type="entry name" value="K(+)_H(+) ANTIPORTER SUBUNIT KHTT"/>
    <property type="match status" value="1"/>
</dbReference>
<feature type="transmembrane region" description="Helical" evidence="8">
    <location>
        <begin position="274"/>
        <end position="294"/>
    </location>
</feature>
<organism evidence="10 11">
    <name type="scientific">Fusibacter bizertensis</name>
    <dbReference type="NCBI Taxonomy" id="1488331"/>
    <lineage>
        <taxon>Bacteria</taxon>
        <taxon>Bacillati</taxon>
        <taxon>Bacillota</taxon>
        <taxon>Clostridia</taxon>
        <taxon>Eubacteriales</taxon>
        <taxon>Eubacteriales Family XII. Incertae Sedis</taxon>
        <taxon>Fusibacter</taxon>
    </lineage>
</organism>
<feature type="transmembrane region" description="Helical" evidence="8">
    <location>
        <begin position="76"/>
        <end position="99"/>
    </location>
</feature>
<feature type="transmembrane region" description="Helical" evidence="8">
    <location>
        <begin position="430"/>
        <end position="451"/>
    </location>
</feature>
<keyword evidence="4" id="KW-1003">Cell membrane</keyword>
<dbReference type="Proteomes" id="UP001158045">
    <property type="component" value="Unassembled WGS sequence"/>
</dbReference>
<evidence type="ECO:0000313" key="11">
    <source>
        <dbReference type="Proteomes" id="UP001158045"/>
    </source>
</evidence>
<comment type="caution">
    <text evidence="10">The sequence shown here is derived from an EMBL/GenBank/DDBJ whole genome shotgun (WGS) entry which is preliminary data.</text>
</comment>
<feature type="transmembrane region" description="Helical" evidence="8">
    <location>
        <begin position="6"/>
        <end position="27"/>
    </location>
</feature>
<dbReference type="InterPro" id="IPR006512">
    <property type="entry name" value="YidE_YbjL"/>
</dbReference>
<feature type="transmembrane region" description="Helical" evidence="8">
    <location>
        <begin position="34"/>
        <end position="56"/>
    </location>
</feature>
<accession>A0ABT6NHA5</accession>
<keyword evidence="7 8" id="KW-0472">Membrane</keyword>
<evidence type="ECO:0000313" key="10">
    <source>
        <dbReference type="EMBL" id="MDH8679723.1"/>
    </source>
</evidence>